<feature type="transmembrane region" description="Helical" evidence="6">
    <location>
        <begin position="267"/>
        <end position="284"/>
    </location>
</feature>
<feature type="transmembrane region" description="Helical" evidence="6">
    <location>
        <begin position="354"/>
        <end position="371"/>
    </location>
</feature>
<dbReference type="InterPro" id="IPR036259">
    <property type="entry name" value="MFS_trans_sf"/>
</dbReference>
<feature type="transmembrane region" description="Helical" evidence="6">
    <location>
        <begin position="41"/>
        <end position="60"/>
    </location>
</feature>
<feature type="transmembrane region" description="Helical" evidence="6">
    <location>
        <begin position="322"/>
        <end position="342"/>
    </location>
</feature>
<dbReference type="SUPFAM" id="SSF103473">
    <property type="entry name" value="MFS general substrate transporter"/>
    <property type="match status" value="1"/>
</dbReference>
<feature type="transmembrane region" description="Helical" evidence="6">
    <location>
        <begin position="151"/>
        <end position="174"/>
    </location>
</feature>
<protein>
    <submittedName>
        <fullName evidence="7">Glycoside-Pentoside-Hexuronide (GPH):Cation Symporter Family</fullName>
    </submittedName>
</protein>
<evidence type="ECO:0000313" key="7">
    <source>
        <dbReference type="EMBL" id="OQR91024.1"/>
    </source>
</evidence>
<keyword evidence="4 6" id="KW-1133">Transmembrane helix</keyword>
<feature type="transmembrane region" description="Helical" evidence="6">
    <location>
        <begin position="377"/>
        <end position="404"/>
    </location>
</feature>
<keyword evidence="8" id="KW-1185">Reference proteome</keyword>
<proteinExistence type="predicted"/>
<dbReference type="EMBL" id="JNBR01000559">
    <property type="protein sequence ID" value="OQR91024.1"/>
    <property type="molecule type" value="Genomic_DNA"/>
</dbReference>
<evidence type="ECO:0000256" key="1">
    <source>
        <dbReference type="ARBA" id="ARBA00004141"/>
    </source>
</evidence>
<dbReference type="PANTHER" id="PTHR19432:SF26">
    <property type="entry name" value="MAJOR FACILITATOR SUPERFAMILY (MFS) PROFILE DOMAIN-CONTAINING PROTEIN"/>
    <property type="match status" value="1"/>
</dbReference>
<evidence type="ECO:0000256" key="6">
    <source>
        <dbReference type="SAM" id="Phobius"/>
    </source>
</evidence>
<dbReference type="OrthoDB" id="197206at2759"/>
<dbReference type="GO" id="GO:0016020">
    <property type="term" value="C:membrane"/>
    <property type="evidence" value="ECO:0007669"/>
    <property type="project" value="UniProtKB-SubCell"/>
</dbReference>
<dbReference type="Proteomes" id="UP000243579">
    <property type="component" value="Unassembled WGS sequence"/>
</dbReference>
<dbReference type="GO" id="GO:0008506">
    <property type="term" value="F:sucrose:proton symporter activity"/>
    <property type="evidence" value="ECO:0007669"/>
    <property type="project" value="TreeGrafter"/>
</dbReference>
<reference evidence="7 8" key="1">
    <citation type="journal article" date="2014" name="Genome Biol. Evol.">
        <title>The secreted proteins of Achlya hypogyna and Thraustotheca clavata identify the ancestral oomycete secretome and reveal gene acquisitions by horizontal gene transfer.</title>
        <authorList>
            <person name="Misner I."/>
            <person name="Blouin N."/>
            <person name="Leonard G."/>
            <person name="Richards T.A."/>
            <person name="Lane C.E."/>
        </authorList>
    </citation>
    <scope>NUCLEOTIDE SEQUENCE [LARGE SCALE GENOMIC DNA]</scope>
    <source>
        <strain evidence="7 8">ATCC 48635</strain>
    </source>
</reference>
<feature type="transmembrane region" description="Helical" evidence="6">
    <location>
        <begin position="80"/>
        <end position="100"/>
    </location>
</feature>
<gene>
    <name evidence="7" type="ORF">ACHHYP_05022</name>
</gene>
<feature type="transmembrane region" description="Helical" evidence="6">
    <location>
        <begin position="112"/>
        <end position="131"/>
    </location>
</feature>
<dbReference type="PANTHER" id="PTHR19432">
    <property type="entry name" value="SUGAR TRANSPORTER"/>
    <property type="match status" value="1"/>
</dbReference>
<evidence type="ECO:0000313" key="8">
    <source>
        <dbReference type="Proteomes" id="UP000243579"/>
    </source>
</evidence>
<feature type="transmembrane region" description="Helical" evidence="6">
    <location>
        <begin position="416"/>
        <end position="436"/>
    </location>
</feature>
<evidence type="ECO:0000256" key="5">
    <source>
        <dbReference type="ARBA" id="ARBA00023136"/>
    </source>
</evidence>
<dbReference type="AlphaFoldDB" id="A0A1V9YYZ1"/>
<feature type="transmembrane region" description="Helical" evidence="6">
    <location>
        <begin position="186"/>
        <end position="205"/>
    </location>
</feature>
<name>A0A1V9YYZ1_ACHHY</name>
<comment type="subcellular location">
    <subcellularLocation>
        <location evidence="1">Membrane</location>
        <topology evidence="1">Multi-pass membrane protein</topology>
    </subcellularLocation>
</comment>
<keyword evidence="5 6" id="KW-0472">Membrane</keyword>
<evidence type="ECO:0000256" key="2">
    <source>
        <dbReference type="ARBA" id="ARBA00022448"/>
    </source>
</evidence>
<feature type="transmembrane region" description="Helical" evidence="6">
    <location>
        <begin position="442"/>
        <end position="461"/>
    </location>
</feature>
<feature type="transmembrane region" description="Helical" evidence="6">
    <location>
        <begin position="217"/>
        <end position="236"/>
    </location>
</feature>
<comment type="caution">
    <text evidence="7">The sequence shown here is derived from an EMBL/GenBank/DDBJ whole genome shotgun (WGS) entry which is preliminary data.</text>
</comment>
<keyword evidence="2" id="KW-0813">Transport</keyword>
<organism evidence="7 8">
    <name type="scientific">Achlya hypogyna</name>
    <name type="common">Oomycete</name>
    <name type="synonym">Protoachlya hypogyna</name>
    <dbReference type="NCBI Taxonomy" id="1202772"/>
    <lineage>
        <taxon>Eukaryota</taxon>
        <taxon>Sar</taxon>
        <taxon>Stramenopiles</taxon>
        <taxon>Oomycota</taxon>
        <taxon>Saprolegniomycetes</taxon>
        <taxon>Saprolegniales</taxon>
        <taxon>Achlyaceae</taxon>
        <taxon>Achlya</taxon>
    </lineage>
</organism>
<evidence type="ECO:0000256" key="4">
    <source>
        <dbReference type="ARBA" id="ARBA00022989"/>
    </source>
</evidence>
<accession>A0A1V9YYZ1</accession>
<sequence>MAHVPMADEISTDAIPEDNDSAGLLTADTSVDLKKDPPCTVCFMVLLSLPRTAIAAAWAAQWAAFGPLLEILLSSSAVQLVQLVGPLSGLLVAPAVGVLSDNCQSPYGRRRPFLAAGAALSMLSWLLLMHASDLGAMLGDSATSRGYTAAITVFSYVWMDITVNVAQVPVGLLLADFAGNRQVTGATVGGLCTAAGYVTVAAYIAVRGPAHNTLPAFLTMLMILMAATVSAVCCCVPERRFEATTRAAMLQAFSAVYTGVRDLPRQLAIYFGILALTQYGYTSYNGTKGQFFGLVVKHGVADGADTCGANCSTRQTAFNDGVQLAGATDGLFVLGLGVLALLPRLVGRWGMKTVVVLALVPQTFLVLLALHHDNIPLDLVIIAGVGVTQCTVFALSMPILVHVLGEAAPLGASAGAFNSALCLGQLANFVVASVLVRSPMGHAAPVLVGGMASVAALLLAARKLDVKIHSM</sequence>
<evidence type="ECO:0000256" key="3">
    <source>
        <dbReference type="ARBA" id="ARBA00022692"/>
    </source>
</evidence>
<dbReference type="Pfam" id="PF13347">
    <property type="entry name" value="MFS_2"/>
    <property type="match status" value="1"/>
</dbReference>
<keyword evidence="3 6" id="KW-0812">Transmembrane</keyword>